<keyword evidence="5 9" id="KW-1133">Transmembrane helix</keyword>
<keyword evidence="11" id="KW-1185">Reference proteome</keyword>
<dbReference type="PANTHER" id="PTHR12226:SF2">
    <property type="entry name" value="MANNOSE-P-DOLICHOL UTILIZATION DEFECT 1 PROTEIN"/>
    <property type="match status" value="1"/>
</dbReference>
<evidence type="ECO:0000256" key="8">
    <source>
        <dbReference type="ARBA" id="ARBA00067517"/>
    </source>
</evidence>
<dbReference type="FunFam" id="1.20.1280.290:FF:000006">
    <property type="entry name" value="mannose-P-dolichol utilization defect 1 protein"/>
    <property type="match status" value="1"/>
</dbReference>
<sequence>MKGSVMEKYTHDALQFLFPKNCFEELIINFNVFHPTCPKMVLSRFLGIGITAGSILLFVPQIIKIFSAKSAKGISLISQLLALIAAAGTASYSFNKGFVFSQWGDSFFVSVQLMIIVMQILYYSDASAYAFAFFAFCWAFIFAVIGGYIPNDVLTGVQALGIPITVASKSIQAWQNYKLQSTGQLSLVSASLQLAGTIARVFTSVQDTGDMLLIISFAIAANTPRMATAATPSVFRRFGRGFINYWKTIGNDYKLVAVDTFEACKARPVKAGIYFSGLGVLVYAYCTNPSELRSMNELRELRQVMSLLPASIHNKESDAELTERSLLLNQHRLHYYNLWFFSILVQSPHDSSVKLYKTQDRNLKDYPWTELFANIYDVGYFGKWRRLEKKFKDYDVNRDELDLLPD</sequence>
<keyword evidence="3 9" id="KW-0812">Transmembrane</keyword>
<proteinExistence type="inferred from homology"/>
<dbReference type="InterPro" id="IPR016817">
    <property type="entry name" value="MannP-dilichol_defect-1"/>
</dbReference>
<dbReference type="InterPro" id="IPR019322">
    <property type="entry name" value="TIMM29"/>
</dbReference>
<evidence type="ECO:0000256" key="7">
    <source>
        <dbReference type="ARBA" id="ARBA00038475"/>
    </source>
</evidence>
<dbReference type="EMBL" id="UZAH01030520">
    <property type="protein sequence ID" value="VDP10828.1"/>
    <property type="molecule type" value="Genomic_DNA"/>
</dbReference>
<name>A0A183G8I5_HELPZ</name>
<feature type="transmembrane region" description="Helical" evidence="9">
    <location>
        <begin position="130"/>
        <end position="149"/>
    </location>
</feature>
<dbReference type="GO" id="GO:0042721">
    <property type="term" value="C:TIM22 mitochondrial import inner membrane insertion complex"/>
    <property type="evidence" value="ECO:0007669"/>
    <property type="project" value="InterPro"/>
</dbReference>
<reference evidence="10 11" key="1">
    <citation type="submission" date="2018-11" db="EMBL/GenBank/DDBJ databases">
        <authorList>
            <consortium name="Pathogen Informatics"/>
        </authorList>
    </citation>
    <scope>NUCLEOTIDE SEQUENCE [LARGE SCALE GENOMIC DNA]</scope>
</reference>
<evidence type="ECO:0000256" key="1">
    <source>
        <dbReference type="ARBA" id="ARBA00004141"/>
    </source>
</evidence>
<keyword evidence="2" id="KW-0813">Transport</keyword>
<dbReference type="GO" id="GO:0009312">
    <property type="term" value="P:oligosaccharide biosynthetic process"/>
    <property type="evidence" value="ECO:0007669"/>
    <property type="project" value="TreeGrafter"/>
</dbReference>
<dbReference type="PANTHER" id="PTHR12226">
    <property type="entry name" value="MANNOSE-P-DOLICHOL UTILIZATION DEFECT 1 LEC35 -RELATED"/>
    <property type="match status" value="1"/>
</dbReference>
<evidence type="ECO:0000256" key="9">
    <source>
        <dbReference type="SAM" id="Phobius"/>
    </source>
</evidence>
<evidence type="ECO:0000256" key="6">
    <source>
        <dbReference type="ARBA" id="ARBA00023136"/>
    </source>
</evidence>
<evidence type="ECO:0000256" key="2">
    <source>
        <dbReference type="ARBA" id="ARBA00022448"/>
    </source>
</evidence>
<accession>A0A183G8I5</accession>
<dbReference type="OrthoDB" id="271506at2759"/>
<reference evidence="12" key="2">
    <citation type="submission" date="2019-09" db="UniProtKB">
        <authorList>
            <consortium name="WormBaseParasite"/>
        </authorList>
    </citation>
    <scope>IDENTIFICATION</scope>
</reference>
<organism evidence="11 12">
    <name type="scientific">Heligmosomoides polygyrus</name>
    <name type="common">Parasitic roundworm</name>
    <dbReference type="NCBI Taxonomy" id="6339"/>
    <lineage>
        <taxon>Eukaryota</taxon>
        <taxon>Metazoa</taxon>
        <taxon>Ecdysozoa</taxon>
        <taxon>Nematoda</taxon>
        <taxon>Chromadorea</taxon>
        <taxon>Rhabditida</taxon>
        <taxon>Rhabditina</taxon>
        <taxon>Rhabditomorpha</taxon>
        <taxon>Strongyloidea</taxon>
        <taxon>Heligmosomidae</taxon>
        <taxon>Heligmosomoides</taxon>
    </lineage>
</organism>
<comment type="subcellular location">
    <subcellularLocation>
        <location evidence="1">Membrane</location>
        <topology evidence="1">Multi-pass membrane protein</topology>
    </subcellularLocation>
</comment>
<evidence type="ECO:0000256" key="4">
    <source>
        <dbReference type="ARBA" id="ARBA00022737"/>
    </source>
</evidence>
<dbReference type="Proteomes" id="UP000050761">
    <property type="component" value="Unassembled WGS sequence"/>
</dbReference>
<keyword evidence="4" id="KW-0677">Repeat</keyword>
<protein>
    <recommendedName>
        <fullName evidence="8">Mannose-P-dolichol utilization defect 1 protein homolog</fullName>
    </recommendedName>
</protein>
<dbReference type="Pfam" id="PF10171">
    <property type="entry name" value="Tim29"/>
    <property type="match status" value="1"/>
</dbReference>
<keyword evidence="6 9" id="KW-0472">Membrane</keyword>
<dbReference type="AlphaFoldDB" id="A0A183G8I5"/>
<accession>A0A3P8BMK8</accession>
<dbReference type="SMART" id="SM00679">
    <property type="entry name" value="CTNS"/>
    <property type="match status" value="2"/>
</dbReference>
<feature type="transmembrane region" description="Helical" evidence="9">
    <location>
        <begin position="106"/>
        <end position="123"/>
    </location>
</feature>
<evidence type="ECO:0000256" key="5">
    <source>
        <dbReference type="ARBA" id="ARBA00022989"/>
    </source>
</evidence>
<dbReference type="Gene3D" id="1.20.1280.290">
    <property type="match status" value="1"/>
</dbReference>
<feature type="transmembrane region" description="Helical" evidence="9">
    <location>
        <begin position="41"/>
        <end position="62"/>
    </location>
</feature>
<gene>
    <name evidence="10" type="ORF">HPBE_LOCUS18183</name>
</gene>
<dbReference type="Pfam" id="PF04193">
    <property type="entry name" value="PQ-loop"/>
    <property type="match status" value="2"/>
</dbReference>
<evidence type="ECO:0000313" key="11">
    <source>
        <dbReference type="Proteomes" id="UP000050761"/>
    </source>
</evidence>
<dbReference type="WBParaSite" id="HPBE_0001818401-mRNA-1">
    <property type="protein sequence ID" value="HPBE_0001818401-mRNA-1"/>
    <property type="gene ID" value="HPBE_0001818401"/>
</dbReference>
<evidence type="ECO:0000313" key="12">
    <source>
        <dbReference type="WBParaSite" id="HPBE_0001818401-mRNA-1"/>
    </source>
</evidence>
<comment type="similarity">
    <text evidence="7">Belongs to the MPDU1 (TC 2.A.43.3) family.</text>
</comment>
<dbReference type="InterPro" id="IPR006603">
    <property type="entry name" value="PQ-loop_rpt"/>
</dbReference>
<evidence type="ECO:0000256" key="3">
    <source>
        <dbReference type="ARBA" id="ARBA00022692"/>
    </source>
</evidence>
<feature type="transmembrane region" description="Helical" evidence="9">
    <location>
        <begin position="74"/>
        <end position="94"/>
    </location>
</feature>
<evidence type="ECO:0000313" key="10">
    <source>
        <dbReference type="EMBL" id="VDP10828.1"/>
    </source>
</evidence>